<comment type="caution">
    <text evidence="1">The sequence shown here is derived from an EMBL/GenBank/DDBJ whole genome shotgun (WGS) entry which is preliminary data.</text>
</comment>
<keyword evidence="1" id="KW-0808">Transferase</keyword>
<dbReference type="EMBL" id="QDGB01000261">
    <property type="protein sequence ID" value="RQX16171.1"/>
    <property type="molecule type" value="Genomic_DNA"/>
</dbReference>
<dbReference type="GO" id="GO:0006790">
    <property type="term" value="P:sulfur compound metabolic process"/>
    <property type="evidence" value="ECO:0007669"/>
    <property type="project" value="TreeGrafter"/>
</dbReference>
<protein>
    <submittedName>
        <fullName evidence="1">Sulfotransferase family protein</fullName>
    </submittedName>
</protein>
<evidence type="ECO:0000313" key="2">
    <source>
        <dbReference type="Proteomes" id="UP000278981"/>
    </source>
</evidence>
<dbReference type="AlphaFoldDB" id="A0A3N9XSU3"/>
<dbReference type="InterPro" id="IPR051135">
    <property type="entry name" value="Gal/GlcNAc/GalNAc_ST"/>
</dbReference>
<reference evidence="1 2" key="1">
    <citation type="submission" date="2018-04" db="EMBL/GenBank/DDBJ databases">
        <title>Micromonosporas from Atacama Desert.</title>
        <authorList>
            <person name="Carro L."/>
            <person name="Klenk H.-P."/>
            <person name="Goodfellow M."/>
        </authorList>
    </citation>
    <scope>NUCLEOTIDE SEQUENCE [LARGE SCALE GENOMIC DNA]</scope>
    <source>
        <strain evidence="1 2">LB19</strain>
    </source>
</reference>
<accession>A0A3N9XSU3</accession>
<dbReference type="SUPFAM" id="SSF52540">
    <property type="entry name" value="P-loop containing nucleoside triphosphate hydrolases"/>
    <property type="match status" value="1"/>
</dbReference>
<dbReference type="PANTHER" id="PTHR10704">
    <property type="entry name" value="CARBOHYDRATE SULFOTRANSFERASE"/>
    <property type="match status" value="1"/>
</dbReference>
<organism evidence="1 2">
    <name type="scientific">Micromonospora ureilytica</name>
    <dbReference type="NCBI Taxonomy" id="709868"/>
    <lineage>
        <taxon>Bacteria</taxon>
        <taxon>Bacillati</taxon>
        <taxon>Actinomycetota</taxon>
        <taxon>Actinomycetes</taxon>
        <taxon>Micromonosporales</taxon>
        <taxon>Micromonosporaceae</taxon>
        <taxon>Micromonospora</taxon>
    </lineage>
</organism>
<evidence type="ECO:0000313" key="1">
    <source>
        <dbReference type="EMBL" id="RQX16171.1"/>
    </source>
</evidence>
<dbReference type="Pfam" id="PF13469">
    <property type="entry name" value="Sulfotransfer_3"/>
    <property type="match status" value="1"/>
</dbReference>
<dbReference type="InterPro" id="IPR027417">
    <property type="entry name" value="P-loop_NTPase"/>
</dbReference>
<gene>
    <name evidence="1" type="ORF">DDE19_16335</name>
</gene>
<dbReference type="Gene3D" id="3.40.50.300">
    <property type="entry name" value="P-loop containing nucleotide triphosphate hydrolases"/>
    <property type="match status" value="1"/>
</dbReference>
<proteinExistence type="predicted"/>
<dbReference type="Proteomes" id="UP000278981">
    <property type="component" value="Unassembled WGS sequence"/>
</dbReference>
<sequence>MGCTRRLPRRCRRGGGRPCRRRWGSGPVSPVRVLYLAGSGRSGSTLVTTVLGQVPGFFAAGELRYLWRRGILENRPCGCGSPVTDCPLWARVRADLTDADPAGIAARLAQRLRLRGLPALLRRERRGQPPVAGHPDDTHLARLYASIAEHALAGRSDGVIVDSSKLPPYGALLGSLPGIDLYVLHVVRDPRATAYSWRRRRPLDGPADDQLMSRPQVGKAALLWLVWNTATVRLWGGRRRAPGRYLRVRYEDFVADPAGVTARIAGFVGANPAELPFPTPATVRLTPTHSVAGNPSRHRTGLVDVVADTEWVGRLPTRAYAVVTGLTAVALTRFGYPLRRPTAISPATRQEG</sequence>
<name>A0A3N9XSU3_9ACTN</name>
<dbReference type="GO" id="GO:0001517">
    <property type="term" value="F:N-acetylglucosamine 6-O-sulfotransferase activity"/>
    <property type="evidence" value="ECO:0007669"/>
    <property type="project" value="TreeGrafter"/>
</dbReference>
<dbReference type="PANTHER" id="PTHR10704:SF44">
    <property type="entry name" value="LD35051P-RELATED"/>
    <property type="match status" value="1"/>
</dbReference>
<dbReference type="OrthoDB" id="663914at2"/>
<dbReference type="GO" id="GO:0006044">
    <property type="term" value="P:N-acetylglucosamine metabolic process"/>
    <property type="evidence" value="ECO:0007669"/>
    <property type="project" value="TreeGrafter"/>
</dbReference>